<gene>
    <name evidence="1" type="ORF">CO661_14240</name>
</gene>
<evidence type="ECO:0000313" key="1">
    <source>
        <dbReference type="EMBL" id="PDT47338.1"/>
    </source>
</evidence>
<dbReference type="RefSeq" id="WP_097586945.1">
    <property type="nucleotide sequence ID" value="NZ_NWTC01000009.1"/>
</dbReference>
<proteinExistence type="predicted"/>
<sequence length="473" mass="50898">MPEGDLFLVDSWLKGDGLSNNNQALAELISFMWSNPRATFTSKRTSVFRFSSSSHTFPPIRWRGEGARFLFNGDVNGSANPVFTFADGFDFDLMSFTALSGTHFRRAIRFSGKAQGDTVEVICESQMNNNGGSNLDFAIGVYGHDNEIRKVKTRNVDQAVLQYGEGGTAAKAQKRSRIGMLDIESYTKGFYQRNTEDCDVKDYNIRSRSPNGSYAANGSPNPGQNAILTSGVKNSTFGAGTAADAIEHNIRVGGSYGSEMLTDGVTFIAPKSHRAGQCLFKAFSGSNLVPIKRVSVVGGEMHDAGFDGDGLGFNDFGVMAQNLEDSKFVGVSVGKREGDFSALDSWYVSQANNVRMIGCSGIAAQRDALRVSEYNGNGTDSNSTNTLITSAFYAEGHNAVGVRVECPTAKMRDFYVDAQVIGGTEGVKWDGPATLAYQPCVFEASVRGQSGQKFSISGAGSPQIKWRDKTASA</sequence>
<dbReference type="AlphaFoldDB" id="A0A2A6LYA5"/>
<comment type="caution">
    <text evidence="1">The sequence shown here is derived from an EMBL/GenBank/DDBJ whole genome shotgun (WGS) entry which is preliminary data.</text>
</comment>
<protein>
    <submittedName>
        <fullName evidence="1">Uncharacterized protein</fullName>
    </submittedName>
</protein>
<reference evidence="1 2" key="1">
    <citation type="submission" date="2017-09" db="EMBL/GenBank/DDBJ databases">
        <title>Comparative genomics of rhizobia isolated from Phaseolus vulgaris in China.</title>
        <authorList>
            <person name="Tong W."/>
        </authorList>
    </citation>
    <scope>NUCLEOTIDE SEQUENCE [LARGE SCALE GENOMIC DNA]</scope>
    <source>
        <strain evidence="1 2">PCH1</strain>
    </source>
</reference>
<accession>A0A2A6LYA5</accession>
<name>A0A2A6LYA5_RHIFR</name>
<organism evidence="1 2">
    <name type="scientific">Rhizobium fredii</name>
    <name type="common">Sinorhizobium fredii</name>
    <dbReference type="NCBI Taxonomy" id="380"/>
    <lineage>
        <taxon>Bacteria</taxon>
        <taxon>Pseudomonadati</taxon>
        <taxon>Pseudomonadota</taxon>
        <taxon>Alphaproteobacteria</taxon>
        <taxon>Hyphomicrobiales</taxon>
        <taxon>Rhizobiaceae</taxon>
        <taxon>Sinorhizobium/Ensifer group</taxon>
        <taxon>Sinorhizobium</taxon>
    </lineage>
</organism>
<dbReference type="EMBL" id="NWTC01000009">
    <property type="protein sequence ID" value="PDT47338.1"/>
    <property type="molecule type" value="Genomic_DNA"/>
</dbReference>
<dbReference type="Proteomes" id="UP000220353">
    <property type="component" value="Unassembled WGS sequence"/>
</dbReference>
<evidence type="ECO:0000313" key="2">
    <source>
        <dbReference type="Proteomes" id="UP000220353"/>
    </source>
</evidence>